<dbReference type="Proteomes" id="UP000494110">
    <property type="component" value="Unassembled WGS sequence"/>
</dbReference>
<reference evidence="1 2" key="1">
    <citation type="submission" date="2019-09" db="EMBL/GenBank/DDBJ databases">
        <authorList>
            <person name="Depoorter E."/>
        </authorList>
    </citation>
    <scope>NUCLEOTIDE SEQUENCE [LARGE SCALE GENOMIC DNA]</scope>
    <source>
        <strain evidence="1">R-39750</strain>
    </source>
</reference>
<name>A0A6P2UT74_BURL3</name>
<protein>
    <submittedName>
        <fullName evidence="1">Uncharacterized protein</fullName>
    </submittedName>
</protein>
<sequence>MTSNFVPSTAELAATEHSVVGSVTPAASIPESVQFYVKFALDALRRDEAALDGVQRARGNGHFLALELKDRCEQIKVALDRLAEFRARALKLEVDGDAFIQQCGGMPDLSRFGYEMPGPIDWCEHEFAFDCSLSATIRVRAGSLEIAQANLREAMATASCNAGAWPNGDPILFEAGLSISTVVLSELDGEPIAASVPADVDPYRRPDPEGAALFFAELLASVETLGAVADQYGLNTLTDLMYLHNAILTGNVLEVWPGESEVGKVLRELPSADRWLKSTELGGVWKTHCVATYVKK</sequence>
<proteinExistence type="predicted"/>
<dbReference type="EMBL" id="CABVQN010000004">
    <property type="protein sequence ID" value="VWC80482.1"/>
    <property type="molecule type" value="Genomic_DNA"/>
</dbReference>
<dbReference type="RefSeq" id="WP_175011310.1">
    <property type="nucleotide sequence ID" value="NZ_CABVQN010000004.1"/>
</dbReference>
<evidence type="ECO:0000313" key="2">
    <source>
        <dbReference type="Proteomes" id="UP000494110"/>
    </source>
</evidence>
<gene>
    <name evidence="1" type="ORF">BLA39750_01162</name>
</gene>
<dbReference type="AlphaFoldDB" id="A0A6P2UT74"/>
<accession>A0A6P2UT74</accession>
<evidence type="ECO:0000313" key="1">
    <source>
        <dbReference type="EMBL" id="VWC80482.1"/>
    </source>
</evidence>
<organism evidence="1 2">
    <name type="scientific">Burkholderia lata (strain ATCC 17760 / DSM 23089 / LMG 22485 / NCIMB 9086 / R18194 / 383)</name>
    <dbReference type="NCBI Taxonomy" id="482957"/>
    <lineage>
        <taxon>Bacteria</taxon>
        <taxon>Pseudomonadati</taxon>
        <taxon>Pseudomonadota</taxon>
        <taxon>Betaproteobacteria</taxon>
        <taxon>Burkholderiales</taxon>
        <taxon>Burkholderiaceae</taxon>
        <taxon>Burkholderia</taxon>
        <taxon>Burkholderia cepacia complex</taxon>
    </lineage>
</organism>